<dbReference type="EMBL" id="JAUSVU010000041">
    <property type="protein sequence ID" value="MDQ0537242.1"/>
    <property type="molecule type" value="Genomic_DNA"/>
</dbReference>
<reference evidence="2 3" key="1">
    <citation type="submission" date="2023-07" db="EMBL/GenBank/DDBJ databases">
        <title>Genomic Encyclopedia of Type Strains, Phase IV (KMG-IV): sequencing the most valuable type-strain genomes for metagenomic binning, comparative biology and taxonomic classification.</title>
        <authorList>
            <person name="Goeker M."/>
        </authorList>
    </citation>
    <scope>NUCLEOTIDE SEQUENCE [LARGE SCALE GENOMIC DNA]</scope>
    <source>
        <strain evidence="2 3">DSM 19922</strain>
    </source>
</reference>
<proteinExistence type="predicted"/>
<protein>
    <submittedName>
        <fullName evidence="2">Uncharacterized protein</fullName>
    </submittedName>
</protein>
<keyword evidence="3" id="KW-1185">Reference proteome</keyword>
<sequence length="343" mass="37013">MRSLFAAPGHEIVVRRLTWPGGAFDQAELYWRPREKLWAYFSEEPEGGQPRWLCWFGREIGESGQTIGPSIEINLPLDPGNRQIAGRSLVDASGKLYLGHKGGLGGGRGGQMRMEEFAARIKGFVREPILLPGDREDRVFVVGALEDPDFLIRLRAYVQECARLRAFAKARAAAAGESAAGNSAGTGTDENDEDDGEGGFTPENALDGTGSGHPGDIHSIRRVHGRVVNALRKKLGKKAVNGTHSEMRPDLYVLGPGKSMTLLFEVKASSDTQSWFTAIGQLLVYGAGSTPAPRRVLVCPALRSDPNFQKVLADLAITVVTFKEEAGGRITFDGLDALQDAAG</sequence>
<comment type="caution">
    <text evidence="2">The sequence shown here is derived from an EMBL/GenBank/DDBJ whole genome shotgun (WGS) entry which is preliminary data.</text>
</comment>
<evidence type="ECO:0000313" key="2">
    <source>
        <dbReference type="EMBL" id="MDQ0537242.1"/>
    </source>
</evidence>
<name>A0ABU0MUV1_9PROT</name>
<dbReference type="Proteomes" id="UP001244552">
    <property type="component" value="Unassembled WGS sequence"/>
</dbReference>
<dbReference type="RefSeq" id="WP_246513399.1">
    <property type="nucleotide sequence ID" value="NZ_JAGINO010000020.1"/>
</dbReference>
<evidence type="ECO:0000256" key="1">
    <source>
        <dbReference type="SAM" id="MobiDB-lite"/>
    </source>
</evidence>
<feature type="compositionally biased region" description="Low complexity" evidence="1">
    <location>
        <begin position="177"/>
        <end position="188"/>
    </location>
</feature>
<gene>
    <name evidence="2" type="ORF">QO018_006142</name>
</gene>
<accession>A0ABU0MUV1</accession>
<feature type="region of interest" description="Disordered" evidence="1">
    <location>
        <begin position="177"/>
        <end position="219"/>
    </location>
</feature>
<evidence type="ECO:0000313" key="3">
    <source>
        <dbReference type="Proteomes" id="UP001244552"/>
    </source>
</evidence>
<organism evidence="2 3">
    <name type="scientific">Azospirillum picis</name>
    <dbReference type="NCBI Taxonomy" id="488438"/>
    <lineage>
        <taxon>Bacteria</taxon>
        <taxon>Pseudomonadati</taxon>
        <taxon>Pseudomonadota</taxon>
        <taxon>Alphaproteobacteria</taxon>
        <taxon>Rhodospirillales</taxon>
        <taxon>Azospirillaceae</taxon>
        <taxon>Azospirillum</taxon>
    </lineage>
</organism>